<feature type="region of interest" description="Disordered" evidence="1">
    <location>
        <begin position="306"/>
        <end position="331"/>
    </location>
</feature>
<dbReference type="KEGG" id="mri:Mal4_54440"/>
<proteinExistence type="predicted"/>
<dbReference type="Pfam" id="PF13489">
    <property type="entry name" value="Methyltransf_23"/>
    <property type="match status" value="1"/>
</dbReference>
<protein>
    <recommendedName>
        <fullName evidence="4">Methyltransferase type 11 domain-containing protein</fullName>
    </recommendedName>
</protein>
<dbReference type="RefSeq" id="WP_145372299.1">
    <property type="nucleotide sequence ID" value="NZ_CP036275.1"/>
</dbReference>
<dbReference type="Gene3D" id="3.40.50.150">
    <property type="entry name" value="Vaccinia Virus protein VP39"/>
    <property type="match status" value="1"/>
</dbReference>
<dbReference type="AlphaFoldDB" id="A0A517ZF76"/>
<organism evidence="2 3">
    <name type="scientific">Maioricimonas rarisocia</name>
    <dbReference type="NCBI Taxonomy" id="2528026"/>
    <lineage>
        <taxon>Bacteria</taxon>
        <taxon>Pseudomonadati</taxon>
        <taxon>Planctomycetota</taxon>
        <taxon>Planctomycetia</taxon>
        <taxon>Planctomycetales</taxon>
        <taxon>Planctomycetaceae</taxon>
        <taxon>Maioricimonas</taxon>
    </lineage>
</organism>
<evidence type="ECO:0000256" key="1">
    <source>
        <dbReference type="SAM" id="MobiDB-lite"/>
    </source>
</evidence>
<evidence type="ECO:0008006" key="4">
    <source>
        <dbReference type="Google" id="ProtNLM"/>
    </source>
</evidence>
<dbReference type="Proteomes" id="UP000320496">
    <property type="component" value="Chromosome"/>
</dbReference>
<reference evidence="2 3" key="1">
    <citation type="submission" date="2019-02" db="EMBL/GenBank/DDBJ databases">
        <title>Deep-cultivation of Planctomycetes and their phenomic and genomic characterization uncovers novel biology.</title>
        <authorList>
            <person name="Wiegand S."/>
            <person name="Jogler M."/>
            <person name="Boedeker C."/>
            <person name="Pinto D."/>
            <person name="Vollmers J."/>
            <person name="Rivas-Marin E."/>
            <person name="Kohn T."/>
            <person name="Peeters S.H."/>
            <person name="Heuer A."/>
            <person name="Rast P."/>
            <person name="Oberbeckmann S."/>
            <person name="Bunk B."/>
            <person name="Jeske O."/>
            <person name="Meyerdierks A."/>
            <person name="Storesund J.E."/>
            <person name="Kallscheuer N."/>
            <person name="Luecker S."/>
            <person name="Lage O.M."/>
            <person name="Pohl T."/>
            <person name="Merkel B.J."/>
            <person name="Hornburger P."/>
            <person name="Mueller R.-W."/>
            <person name="Bruemmer F."/>
            <person name="Labrenz M."/>
            <person name="Spormann A.M."/>
            <person name="Op den Camp H."/>
            <person name="Overmann J."/>
            <person name="Amann R."/>
            <person name="Jetten M.S.M."/>
            <person name="Mascher T."/>
            <person name="Medema M.H."/>
            <person name="Devos D.P."/>
            <person name="Kaster A.-K."/>
            <person name="Ovreas L."/>
            <person name="Rohde M."/>
            <person name="Galperin M.Y."/>
            <person name="Jogler C."/>
        </authorList>
    </citation>
    <scope>NUCLEOTIDE SEQUENCE [LARGE SCALE GENOMIC DNA]</scope>
    <source>
        <strain evidence="2 3">Mal4</strain>
    </source>
</reference>
<dbReference type="EMBL" id="CP036275">
    <property type="protein sequence ID" value="QDU41079.1"/>
    <property type="molecule type" value="Genomic_DNA"/>
</dbReference>
<dbReference type="OrthoDB" id="8210690at2"/>
<evidence type="ECO:0000313" key="3">
    <source>
        <dbReference type="Proteomes" id="UP000320496"/>
    </source>
</evidence>
<evidence type="ECO:0000313" key="2">
    <source>
        <dbReference type="EMBL" id="QDU41079.1"/>
    </source>
</evidence>
<sequence>MNWRVKAHLLAVLSRLPAGRQAYHRLQRVAGTNRLDLAGEMGRALEIVQLIQRSGRPLENADCLEVGTGWRPFVPFVLSLCGAGRVTTLDVNPWLSERYARETHAALESVLDDIAAQSGQPLADVRRRWSAGQNTGDLAGLLDAMRVEYRYPGDARATGLPDSSIDLIVSSNVLEHIPRDVLAAIHHESVRILKPGGCAVHRFNPGDHFAVVDPEITTANFVQFSSRAWHWYGGSGLAYHNRLRAPEYERLFQSAGLEMNLFQTRVDERALRAICDGELPVHQEFARFEPEQLAVDYIWAIGQKPDAQEMPRAQPQTAVRSSDAAHPEPVQ</sequence>
<dbReference type="InterPro" id="IPR029063">
    <property type="entry name" value="SAM-dependent_MTases_sf"/>
</dbReference>
<accession>A0A517ZF76</accession>
<keyword evidence="3" id="KW-1185">Reference proteome</keyword>
<gene>
    <name evidence="2" type="ORF">Mal4_54440</name>
</gene>
<dbReference type="SUPFAM" id="SSF53335">
    <property type="entry name" value="S-adenosyl-L-methionine-dependent methyltransferases"/>
    <property type="match status" value="1"/>
</dbReference>
<name>A0A517ZF76_9PLAN</name>